<accession>A0A3N4JHI3</accession>
<dbReference type="EMBL" id="ML120401">
    <property type="protein sequence ID" value="RPA97732.1"/>
    <property type="molecule type" value="Genomic_DNA"/>
</dbReference>
<keyword evidence="2" id="KW-1185">Reference proteome</keyword>
<dbReference type="Proteomes" id="UP000276215">
    <property type="component" value="Unassembled WGS sequence"/>
</dbReference>
<sequence length="77" mass="8712">MSAAVANFSLGPHGHYWFQYKGENGQVVTETPQNLWPYLHYNPYSGLEITAIRPSKDILGHPRLGGKRTILPKHILQ</sequence>
<gene>
    <name evidence="1" type="ORF">L873DRAFT_1917559</name>
</gene>
<evidence type="ECO:0000313" key="2">
    <source>
        <dbReference type="Proteomes" id="UP000276215"/>
    </source>
</evidence>
<dbReference type="AlphaFoldDB" id="A0A3N4JHI3"/>
<name>A0A3N4JHI3_9PEZI</name>
<protein>
    <submittedName>
        <fullName evidence="1">Uncharacterized protein</fullName>
    </submittedName>
</protein>
<evidence type="ECO:0000313" key="1">
    <source>
        <dbReference type="EMBL" id="RPA97732.1"/>
    </source>
</evidence>
<organism evidence="1 2">
    <name type="scientific">Choiromyces venosus 120613-1</name>
    <dbReference type="NCBI Taxonomy" id="1336337"/>
    <lineage>
        <taxon>Eukaryota</taxon>
        <taxon>Fungi</taxon>
        <taxon>Dikarya</taxon>
        <taxon>Ascomycota</taxon>
        <taxon>Pezizomycotina</taxon>
        <taxon>Pezizomycetes</taxon>
        <taxon>Pezizales</taxon>
        <taxon>Tuberaceae</taxon>
        <taxon>Choiromyces</taxon>
    </lineage>
</organism>
<dbReference type="OrthoDB" id="5275225at2759"/>
<proteinExistence type="predicted"/>
<reference evidence="1 2" key="1">
    <citation type="journal article" date="2018" name="Nat. Ecol. Evol.">
        <title>Pezizomycetes genomes reveal the molecular basis of ectomycorrhizal truffle lifestyle.</title>
        <authorList>
            <person name="Murat C."/>
            <person name="Payen T."/>
            <person name="Noel B."/>
            <person name="Kuo A."/>
            <person name="Morin E."/>
            <person name="Chen J."/>
            <person name="Kohler A."/>
            <person name="Krizsan K."/>
            <person name="Balestrini R."/>
            <person name="Da Silva C."/>
            <person name="Montanini B."/>
            <person name="Hainaut M."/>
            <person name="Levati E."/>
            <person name="Barry K.W."/>
            <person name="Belfiori B."/>
            <person name="Cichocki N."/>
            <person name="Clum A."/>
            <person name="Dockter R.B."/>
            <person name="Fauchery L."/>
            <person name="Guy J."/>
            <person name="Iotti M."/>
            <person name="Le Tacon F."/>
            <person name="Lindquist E.A."/>
            <person name="Lipzen A."/>
            <person name="Malagnac F."/>
            <person name="Mello A."/>
            <person name="Molinier V."/>
            <person name="Miyauchi S."/>
            <person name="Poulain J."/>
            <person name="Riccioni C."/>
            <person name="Rubini A."/>
            <person name="Sitrit Y."/>
            <person name="Splivallo R."/>
            <person name="Traeger S."/>
            <person name="Wang M."/>
            <person name="Zifcakova L."/>
            <person name="Wipf D."/>
            <person name="Zambonelli A."/>
            <person name="Paolocci F."/>
            <person name="Nowrousian M."/>
            <person name="Ottonello S."/>
            <person name="Baldrian P."/>
            <person name="Spatafora J.W."/>
            <person name="Henrissat B."/>
            <person name="Nagy L.G."/>
            <person name="Aury J.M."/>
            <person name="Wincker P."/>
            <person name="Grigoriev I.V."/>
            <person name="Bonfante P."/>
            <person name="Martin F.M."/>
        </authorList>
    </citation>
    <scope>NUCLEOTIDE SEQUENCE [LARGE SCALE GENOMIC DNA]</scope>
    <source>
        <strain evidence="1 2">120613-1</strain>
    </source>
</reference>